<protein>
    <submittedName>
        <fullName evidence="2">Uncharacterized protein</fullName>
    </submittedName>
</protein>
<keyword evidence="3" id="KW-1185">Reference proteome</keyword>
<sequence length="110" mass="12962">MSDNLLKLILEKLDSQQLELKELKEQVGVLDNKVENLDNKVGSLDNKVENLDNKVENLDKNLDYNTQMTKQTLQYALSIDKHQQENHRYLTEKMVVHDKEIFHINEKLNN</sequence>
<dbReference type="OrthoDB" id="9875565at2"/>
<dbReference type="RefSeq" id="WP_090397575.1">
    <property type="nucleotide sequence ID" value="NZ_FNEN01000005.1"/>
</dbReference>
<evidence type="ECO:0000256" key="1">
    <source>
        <dbReference type="SAM" id="Coils"/>
    </source>
</evidence>
<dbReference type="AlphaFoldDB" id="A0A1G8MUG7"/>
<name>A0A1G8MUG7_9BACI</name>
<feature type="coiled-coil region" evidence="1">
    <location>
        <begin position="6"/>
        <end position="61"/>
    </location>
</feature>
<dbReference type="Proteomes" id="UP000198853">
    <property type="component" value="Unassembled WGS sequence"/>
</dbReference>
<gene>
    <name evidence="2" type="ORF">SAMN04488123_10534</name>
</gene>
<reference evidence="2 3" key="1">
    <citation type="submission" date="2016-10" db="EMBL/GenBank/DDBJ databases">
        <authorList>
            <person name="de Groot N.N."/>
        </authorList>
    </citation>
    <scope>NUCLEOTIDE SEQUENCE [LARGE SCALE GENOMIC DNA]</scope>
    <source>
        <strain evidence="2 3">DSM 21771</strain>
    </source>
</reference>
<organism evidence="2 3">
    <name type="scientific">Natribacillus halophilus</name>
    <dbReference type="NCBI Taxonomy" id="549003"/>
    <lineage>
        <taxon>Bacteria</taxon>
        <taxon>Bacillati</taxon>
        <taxon>Bacillota</taxon>
        <taxon>Bacilli</taxon>
        <taxon>Bacillales</taxon>
        <taxon>Bacillaceae</taxon>
        <taxon>Natribacillus</taxon>
    </lineage>
</organism>
<evidence type="ECO:0000313" key="3">
    <source>
        <dbReference type="Proteomes" id="UP000198853"/>
    </source>
</evidence>
<keyword evidence="1" id="KW-0175">Coiled coil</keyword>
<accession>A0A1G8MUG7</accession>
<dbReference type="EMBL" id="FNEN01000005">
    <property type="protein sequence ID" value="SDI71631.1"/>
    <property type="molecule type" value="Genomic_DNA"/>
</dbReference>
<proteinExistence type="predicted"/>
<dbReference type="Gene3D" id="1.20.5.170">
    <property type="match status" value="1"/>
</dbReference>
<evidence type="ECO:0000313" key="2">
    <source>
        <dbReference type="EMBL" id="SDI71631.1"/>
    </source>
</evidence>